<dbReference type="SMART" id="SM00866">
    <property type="entry name" value="UTRA"/>
    <property type="match status" value="1"/>
</dbReference>
<keyword evidence="3" id="KW-0804">Transcription</keyword>
<name>A0A6J6T8Z4_9ZZZZ</name>
<dbReference type="Gene3D" id="3.40.1410.10">
    <property type="entry name" value="Chorismate lyase-like"/>
    <property type="match status" value="1"/>
</dbReference>
<dbReference type="SUPFAM" id="SSF46785">
    <property type="entry name" value="Winged helix' DNA-binding domain"/>
    <property type="match status" value="1"/>
</dbReference>
<reference evidence="5" key="1">
    <citation type="submission" date="2020-05" db="EMBL/GenBank/DDBJ databases">
        <authorList>
            <person name="Chiriac C."/>
            <person name="Salcher M."/>
            <person name="Ghai R."/>
            <person name="Kavagutti S V."/>
        </authorList>
    </citation>
    <scope>NUCLEOTIDE SEQUENCE</scope>
</reference>
<dbReference type="InterPro" id="IPR000524">
    <property type="entry name" value="Tscrpt_reg_HTH_GntR"/>
</dbReference>
<dbReference type="SMART" id="SM00345">
    <property type="entry name" value="HTH_GNTR"/>
    <property type="match status" value="1"/>
</dbReference>
<dbReference type="Pfam" id="PF00392">
    <property type="entry name" value="GntR"/>
    <property type="match status" value="1"/>
</dbReference>
<evidence type="ECO:0000256" key="2">
    <source>
        <dbReference type="ARBA" id="ARBA00023125"/>
    </source>
</evidence>
<feature type="domain" description="HTH gntR-type" evidence="4">
    <location>
        <begin position="12"/>
        <end position="80"/>
    </location>
</feature>
<evidence type="ECO:0000313" key="5">
    <source>
        <dbReference type="EMBL" id="CAB4743498.1"/>
    </source>
</evidence>
<evidence type="ECO:0000256" key="3">
    <source>
        <dbReference type="ARBA" id="ARBA00023163"/>
    </source>
</evidence>
<dbReference type="CDD" id="cd07377">
    <property type="entry name" value="WHTH_GntR"/>
    <property type="match status" value="1"/>
</dbReference>
<keyword evidence="2" id="KW-0238">DNA-binding</keyword>
<gene>
    <name evidence="5" type="ORF">UFOPK2810_00459</name>
</gene>
<dbReference type="InterPro" id="IPR036390">
    <property type="entry name" value="WH_DNA-bd_sf"/>
</dbReference>
<dbReference type="PRINTS" id="PR00035">
    <property type="entry name" value="HTHGNTR"/>
</dbReference>
<protein>
    <submittedName>
        <fullName evidence="5">Unannotated protein</fullName>
    </submittedName>
</protein>
<dbReference type="AlphaFoldDB" id="A0A6J6T8Z4"/>
<dbReference type="GO" id="GO:0003700">
    <property type="term" value="F:DNA-binding transcription factor activity"/>
    <property type="evidence" value="ECO:0007669"/>
    <property type="project" value="InterPro"/>
</dbReference>
<evidence type="ECO:0000259" key="4">
    <source>
        <dbReference type="PROSITE" id="PS50949"/>
    </source>
</evidence>
<sequence length="246" mass="27056">METTARPLSGGRSPSLVAYRSLADDLANGKWATGSRLPSERALAAELGVSRTILRHALRELAEAGLLEPAPQRGWFVTRQRLSEGPNTLAGFTENARERGLNPGARIICQQARPASFEEAEAMGLSPAAEIVEIERVRTLDGLPTAVQTLCFPARLVPGLERVGLEDISLYELLYSTYEIKPARCDYTLQAERAELLVAQHLEIDEGAPVLVGRERTVDGDERVICVGRIVHRGDAYRFTASLYRF</sequence>
<dbReference type="Gene3D" id="1.10.10.10">
    <property type="entry name" value="Winged helix-like DNA-binding domain superfamily/Winged helix DNA-binding domain"/>
    <property type="match status" value="1"/>
</dbReference>
<dbReference type="EMBL" id="CAEZYZ010000055">
    <property type="protein sequence ID" value="CAB4743498.1"/>
    <property type="molecule type" value="Genomic_DNA"/>
</dbReference>
<keyword evidence="1" id="KW-0805">Transcription regulation</keyword>
<evidence type="ECO:0000256" key="1">
    <source>
        <dbReference type="ARBA" id="ARBA00023015"/>
    </source>
</evidence>
<dbReference type="PANTHER" id="PTHR44846:SF16">
    <property type="entry name" value="TRANSCRIPTIONAL REGULATOR PHNF-RELATED"/>
    <property type="match status" value="1"/>
</dbReference>
<dbReference type="SUPFAM" id="SSF64288">
    <property type="entry name" value="Chorismate lyase-like"/>
    <property type="match status" value="1"/>
</dbReference>
<dbReference type="PANTHER" id="PTHR44846">
    <property type="entry name" value="MANNOSYL-D-GLYCERATE TRANSPORT/METABOLISM SYSTEM REPRESSOR MNGR-RELATED"/>
    <property type="match status" value="1"/>
</dbReference>
<proteinExistence type="predicted"/>
<dbReference type="PROSITE" id="PS50949">
    <property type="entry name" value="HTH_GNTR"/>
    <property type="match status" value="1"/>
</dbReference>
<dbReference type="InterPro" id="IPR011663">
    <property type="entry name" value="UTRA"/>
</dbReference>
<accession>A0A6J6T8Z4</accession>
<organism evidence="5">
    <name type="scientific">freshwater metagenome</name>
    <dbReference type="NCBI Taxonomy" id="449393"/>
    <lineage>
        <taxon>unclassified sequences</taxon>
        <taxon>metagenomes</taxon>
        <taxon>ecological metagenomes</taxon>
    </lineage>
</organism>
<dbReference type="InterPro" id="IPR028978">
    <property type="entry name" value="Chorismate_lyase_/UTRA_dom_sf"/>
</dbReference>
<dbReference type="GO" id="GO:0003677">
    <property type="term" value="F:DNA binding"/>
    <property type="evidence" value="ECO:0007669"/>
    <property type="project" value="UniProtKB-KW"/>
</dbReference>
<dbReference type="InterPro" id="IPR050679">
    <property type="entry name" value="Bact_HTH_transcr_reg"/>
</dbReference>
<dbReference type="Pfam" id="PF07702">
    <property type="entry name" value="UTRA"/>
    <property type="match status" value="1"/>
</dbReference>
<dbReference type="InterPro" id="IPR036388">
    <property type="entry name" value="WH-like_DNA-bd_sf"/>
</dbReference>